<dbReference type="EMBL" id="GL883102">
    <property type="protein sequence ID" value="EGG08023.1"/>
    <property type="molecule type" value="Genomic_DNA"/>
</dbReference>
<protein>
    <recommendedName>
        <fullName evidence="14">Peptide hydrolase</fullName>
        <ecNumber evidence="14">3.4.-.-</ecNumber>
    </recommendedName>
</protein>
<evidence type="ECO:0000256" key="10">
    <source>
        <dbReference type="ARBA" id="ARBA00022989"/>
    </source>
</evidence>
<evidence type="ECO:0000256" key="6">
    <source>
        <dbReference type="ARBA" id="ARBA00022723"/>
    </source>
</evidence>
<feature type="transmembrane region" description="Helical" evidence="16">
    <location>
        <begin position="494"/>
        <end position="518"/>
    </location>
</feature>
<dbReference type="PANTHER" id="PTHR12147">
    <property type="entry name" value="METALLOPEPTIDASE M28 FAMILY MEMBER"/>
    <property type="match status" value="1"/>
</dbReference>
<keyword evidence="6 14" id="KW-0479">Metal-binding</keyword>
<dbReference type="EC" id="3.4.-.-" evidence="14"/>
<dbReference type="GO" id="GO:0006508">
    <property type="term" value="P:proteolysis"/>
    <property type="evidence" value="ECO:0007669"/>
    <property type="project" value="UniProtKB-KW"/>
</dbReference>
<dbReference type="InParanoid" id="F4RI44"/>
<evidence type="ECO:0000256" key="8">
    <source>
        <dbReference type="ARBA" id="ARBA00022824"/>
    </source>
</evidence>
<keyword evidence="7 14" id="KW-0378">Hydrolase</keyword>
<evidence type="ECO:0000256" key="15">
    <source>
        <dbReference type="SAM" id="MobiDB-lite"/>
    </source>
</evidence>
<comment type="subcellular location">
    <subcellularLocation>
        <location evidence="2">Endoplasmic reticulum membrane</location>
        <topology evidence="2">Multi-pass membrane protein</topology>
    </subcellularLocation>
</comment>
<dbReference type="GO" id="GO:0046872">
    <property type="term" value="F:metal ion binding"/>
    <property type="evidence" value="ECO:0007669"/>
    <property type="project" value="UniProtKB-KW"/>
</dbReference>
<feature type="transmembrane region" description="Helical" evidence="16">
    <location>
        <begin position="556"/>
        <end position="577"/>
    </location>
</feature>
<dbReference type="RefSeq" id="XP_007408788.1">
    <property type="nucleotide sequence ID" value="XM_007408726.1"/>
</dbReference>
<evidence type="ECO:0000256" key="1">
    <source>
        <dbReference type="ARBA" id="ARBA00001947"/>
    </source>
</evidence>
<dbReference type="GO" id="GO:0004177">
    <property type="term" value="F:aminopeptidase activity"/>
    <property type="evidence" value="ECO:0007669"/>
    <property type="project" value="UniProtKB-KW"/>
</dbReference>
<accession>F4RI44</accession>
<dbReference type="Proteomes" id="UP000001072">
    <property type="component" value="Unassembled WGS sequence"/>
</dbReference>
<proteinExistence type="inferred from homology"/>
<feature type="transmembrane region" description="Helical" evidence="16">
    <location>
        <begin position="597"/>
        <end position="616"/>
    </location>
</feature>
<feature type="transmembrane region" description="Helical" evidence="16">
    <location>
        <begin position="391"/>
        <end position="409"/>
    </location>
</feature>
<evidence type="ECO:0000313" key="19">
    <source>
        <dbReference type="Proteomes" id="UP000001072"/>
    </source>
</evidence>
<evidence type="ECO:0000256" key="14">
    <source>
        <dbReference type="RuleBase" id="RU361240"/>
    </source>
</evidence>
<dbReference type="AlphaFoldDB" id="F4RI44"/>
<organism evidence="19">
    <name type="scientific">Melampsora larici-populina (strain 98AG31 / pathotype 3-4-7)</name>
    <name type="common">Poplar leaf rust fungus</name>
    <dbReference type="NCBI Taxonomy" id="747676"/>
    <lineage>
        <taxon>Eukaryota</taxon>
        <taxon>Fungi</taxon>
        <taxon>Dikarya</taxon>
        <taxon>Basidiomycota</taxon>
        <taxon>Pucciniomycotina</taxon>
        <taxon>Pucciniomycetes</taxon>
        <taxon>Pucciniales</taxon>
        <taxon>Melampsoraceae</taxon>
        <taxon>Melampsora</taxon>
    </lineage>
</organism>
<feature type="compositionally biased region" description="Basic and acidic residues" evidence="15">
    <location>
        <begin position="1"/>
        <end position="18"/>
    </location>
</feature>
<dbReference type="GeneID" id="18932949"/>
<dbReference type="OrthoDB" id="76293at2759"/>
<evidence type="ECO:0000256" key="3">
    <source>
        <dbReference type="ARBA" id="ARBA00010918"/>
    </source>
</evidence>
<evidence type="ECO:0000256" key="9">
    <source>
        <dbReference type="ARBA" id="ARBA00022833"/>
    </source>
</evidence>
<evidence type="ECO:0000256" key="5">
    <source>
        <dbReference type="ARBA" id="ARBA00022692"/>
    </source>
</evidence>
<dbReference type="SUPFAM" id="SSF53187">
    <property type="entry name" value="Zn-dependent exopeptidases"/>
    <property type="match status" value="1"/>
</dbReference>
<evidence type="ECO:0000256" key="13">
    <source>
        <dbReference type="ARBA" id="ARBA00023180"/>
    </source>
</evidence>
<comment type="similarity">
    <text evidence="3 14">Belongs to the peptidase M28 family.</text>
</comment>
<dbReference type="GO" id="GO:0005789">
    <property type="term" value="C:endoplasmic reticulum membrane"/>
    <property type="evidence" value="ECO:0007669"/>
    <property type="project" value="UniProtKB-SubCell"/>
</dbReference>
<dbReference type="Gene3D" id="3.40.630.10">
    <property type="entry name" value="Zn peptidases"/>
    <property type="match status" value="1"/>
</dbReference>
<dbReference type="InterPro" id="IPR045175">
    <property type="entry name" value="M28_fam"/>
</dbReference>
<dbReference type="GO" id="GO:0008235">
    <property type="term" value="F:metalloexopeptidase activity"/>
    <property type="evidence" value="ECO:0007669"/>
    <property type="project" value="InterPro"/>
</dbReference>
<evidence type="ECO:0000256" key="4">
    <source>
        <dbReference type="ARBA" id="ARBA00022670"/>
    </source>
</evidence>
<dbReference type="FunCoup" id="F4RI44">
    <property type="interactions" value="33"/>
</dbReference>
<keyword evidence="18" id="KW-0031">Aminopeptidase</keyword>
<evidence type="ECO:0000256" key="2">
    <source>
        <dbReference type="ARBA" id="ARBA00004477"/>
    </source>
</evidence>
<keyword evidence="4 14" id="KW-0645">Protease</keyword>
<evidence type="ECO:0000256" key="11">
    <source>
        <dbReference type="ARBA" id="ARBA00023049"/>
    </source>
</evidence>
<keyword evidence="8" id="KW-0256">Endoplasmic reticulum</keyword>
<dbReference type="HOGENOM" id="CLU_015120_0_0_1"/>
<dbReference type="STRING" id="747676.F4RI44"/>
<dbReference type="InterPro" id="IPR007484">
    <property type="entry name" value="Peptidase_M28"/>
</dbReference>
<evidence type="ECO:0000256" key="12">
    <source>
        <dbReference type="ARBA" id="ARBA00023136"/>
    </source>
</evidence>
<gene>
    <name evidence="18" type="ORF">MELLADRAFT_77475</name>
</gene>
<evidence type="ECO:0000256" key="16">
    <source>
        <dbReference type="SAM" id="Phobius"/>
    </source>
</evidence>
<keyword evidence="9 14" id="KW-0862">Zinc</keyword>
<dbReference type="FunFam" id="3.40.630.10:FF:000008">
    <property type="entry name" value="Endoplasmic reticulum metallopeptidase 1"/>
    <property type="match status" value="1"/>
</dbReference>
<dbReference type="Pfam" id="PF04389">
    <property type="entry name" value="Peptidase_M28"/>
    <property type="match status" value="1"/>
</dbReference>
<feature type="transmembrane region" description="Helical" evidence="16">
    <location>
        <begin position="416"/>
        <end position="440"/>
    </location>
</feature>
<keyword evidence="5 16" id="KW-0812">Transmembrane</keyword>
<feature type="transmembrane region" description="Helical" evidence="16">
    <location>
        <begin position="628"/>
        <end position="651"/>
    </location>
</feature>
<feature type="transmembrane region" description="Helical" evidence="16">
    <location>
        <begin position="38"/>
        <end position="58"/>
    </location>
</feature>
<name>F4RI44_MELLP</name>
<feature type="transmembrane region" description="Helical" evidence="16">
    <location>
        <begin position="524"/>
        <end position="544"/>
    </location>
</feature>
<dbReference type="eggNOG" id="KOG2194">
    <property type="taxonomic scope" value="Eukaryota"/>
</dbReference>
<evidence type="ECO:0000256" key="7">
    <source>
        <dbReference type="ARBA" id="ARBA00022801"/>
    </source>
</evidence>
<dbReference type="PANTHER" id="PTHR12147:SF22">
    <property type="entry name" value="ENDOPLASMIC RETICULUM METALLOPEPTIDASE 1"/>
    <property type="match status" value="1"/>
</dbReference>
<keyword evidence="19" id="KW-1185">Reference proteome</keyword>
<sequence>MSNVNERSDGGASIDRKPGQITKPTRSSQVKYQTSSSWLSFGLYVSTFAILACISTYLRYALPDPLPLPDPISAVKPTSPLYFSEALANTYIHHLADTIGYRIVGTEEMSETVEYVLDLLEGLKADAKKVGDTKEIEIWHQQDDGAHLFEFMGKHVWKKYFQLSNIIVRISDPSIPRSKENAILVNAHLDSTLPSPGAADDVAGVAVLLEAIRIITQSPEWKIHNSIVFLFNGAEESLQDASHLFITKHPLKDVVRAVINLEACGTNGSTKSLTVSYHAFIPLAGFDLSFLLNFDVWGYSTDFRQFEQYGNLTGLDMAIMQNSYLYHTRQDIPSKIEKGVIQHMGENTMALLKHLSAESTDLTNIERSSSTVYFSAFGGYAFFMYSKTTALQLYLTMFVVAITLVSRNVNSSNRTVYLLSFFASIGSFLASIIVPNLVAFVTATVLQKPLSWYRHEALPLALFAPPSLVGALSVQYLFSKLVKKQSLVTPGREYVLAHATFCGLMAFYGILAVIGAFFHIGTAYLPALGLGSLLLGLITNELVFAPLSGKYGHIHLPSYLVVLVLPCLLGVEGILVFLDLFVPLSGRIGHEPHVDHIIASLVSGVGFNILASALPFSHRFSTRALRSFILLATIVSAILVLVFTRDSWAMFDSDHPKRLPILHMENITTTPPTFSLHLATMDRAPGFYELVKDTMDVMAVSQQTPMLNAINDDIPDWDIIYPVSQFLKSYQIPLISDDHQMITTDGGQLSQYVSPWTDTFKISLLHNKLDHINHHRTLVFAVDHPGIIWTVIAFTADVVSWDLPKNPARGIERHHIKEASAFGVDRWTLNLTIALNQSEFDIAIENEQMVRGQRPSIPASDEKALLNQRKGMLRIDFSGLDQMGLYPARAKPKRVREGQEKPDAWIGTGVGGPGMKFFRRLDTQLPSWTDPMLLSAVANVAYL</sequence>
<feature type="region of interest" description="Disordered" evidence="15">
    <location>
        <begin position="1"/>
        <end position="28"/>
    </location>
</feature>
<feature type="transmembrane region" description="Helical" evidence="16">
    <location>
        <begin position="460"/>
        <end position="482"/>
    </location>
</feature>
<feature type="domain" description="Peptidase M28" evidence="17">
    <location>
        <begin position="165"/>
        <end position="350"/>
    </location>
</feature>
<reference evidence="19" key="1">
    <citation type="journal article" date="2011" name="Proc. Natl. Acad. Sci. U.S.A.">
        <title>Obligate biotrophy features unraveled by the genomic analysis of rust fungi.</title>
        <authorList>
            <person name="Duplessis S."/>
            <person name="Cuomo C.A."/>
            <person name="Lin Y.-C."/>
            <person name="Aerts A."/>
            <person name="Tisserant E."/>
            <person name="Veneault-Fourrey C."/>
            <person name="Joly D.L."/>
            <person name="Hacquard S."/>
            <person name="Amselem J."/>
            <person name="Cantarel B.L."/>
            <person name="Chiu R."/>
            <person name="Coutinho P.M."/>
            <person name="Feau N."/>
            <person name="Field M."/>
            <person name="Frey P."/>
            <person name="Gelhaye E."/>
            <person name="Goldberg J."/>
            <person name="Grabherr M.G."/>
            <person name="Kodira C.D."/>
            <person name="Kohler A."/>
            <person name="Kuees U."/>
            <person name="Lindquist E.A."/>
            <person name="Lucas S.M."/>
            <person name="Mago R."/>
            <person name="Mauceli E."/>
            <person name="Morin E."/>
            <person name="Murat C."/>
            <person name="Pangilinan J.L."/>
            <person name="Park R."/>
            <person name="Pearson M."/>
            <person name="Quesneville H."/>
            <person name="Rouhier N."/>
            <person name="Sakthikumar S."/>
            <person name="Salamov A.A."/>
            <person name="Schmutz J."/>
            <person name="Selles B."/>
            <person name="Shapiro H."/>
            <person name="Tanguay P."/>
            <person name="Tuskan G.A."/>
            <person name="Henrissat B."/>
            <person name="Van de Peer Y."/>
            <person name="Rouze P."/>
            <person name="Ellis J.G."/>
            <person name="Dodds P.N."/>
            <person name="Schein J.E."/>
            <person name="Zhong S."/>
            <person name="Hamelin R.C."/>
            <person name="Grigoriev I.V."/>
            <person name="Szabo L.J."/>
            <person name="Martin F."/>
        </authorList>
    </citation>
    <scope>NUCLEOTIDE SEQUENCE [LARGE SCALE GENOMIC DNA]</scope>
    <source>
        <strain evidence="19">98AG31 / pathotype 3-4-7</strain>
    </source>
</reference>
<keyword evidence="10 16" id="KW-1133">Transmembrane helix</keyword>
<evidence type="ECO:0000259" key="17">
    <source>
        <dbReference type="Pfam" id="PF04389"/>
    </source>
</evidence>
<keyword evidence="11" id="KW-0482">Metalloprotease</keyword>
<dbReference type="VEuPathDB" id="FungiDB:MELLADRAFT_77475"/>
<keyword evidence="12 16" id="KW-0472">Membrane</keyword>
<evidence type="ECO:0000313" key="18">
    <source>
        <dbReference type="EMBL" id="EGG08023.1"/>
    </source>
</evidence>
<keyword evidence="13" id="KW-0325">Glycoprotein</keyword>
<comment type="cofactor">
    <cofactor evidence="1">
        <name>Zn(2+)</name>
        <dbReference type="ChEBI" id="CHEBI:29105"/>
    </cofactor>
</comment>
<dbReference type="KEGG" id="mlr:MELLADRAFT_77475"/>